<dbReference type="AlphaFoldDB" id="A0A9N9CGI3"/>
<proteinExistence type="predicted"/>
<protein>
    <submittedName>
        <fullName evidence="2">4476_t:CDS:1</fullName>
    </submittedName>
</protein>
<name>A0A9N9CGI3_9GLOM</name>
<dbReference type="OrthoDB" id="2448212at2759"/>
<feature type="compositionally biased region" description="Basic and acidic residues" evidence="1">
    <location>
        <begin position="68"/>
        <end position="87"/>
    </location>
</feature>
<sequence length="100" mass="11485">TFSGHRSCESLADYCQLSEDQHITNTALLIPFSLYKLNLDEYNNYEDISVNQEYQEDQTEIKTQSLTEIDKQGPTEIKKQGPMEIEKQGPITNENQGLKN</sequence>
<feature type="region of interest" description="Disordered" evidence="1">
    <location>
        <begin position="68"/>
        <end position="100"/>
    </location>
</feature>
<dbReference type="Proteomes" id="UP000789396">
    <property type="component" value="Unassembled WGS sequence"/>
</dbReference>
<organism evidence="2 3">
    <name type="scientific">Racocetra fulgida</name>
    <dbReference type="NCBI Taxonomy" id="60492"/>
    <lineage>
        <taxon>Eukaryota</taxon>
        <taxon>Fungi</taxon>
        <taxon>Fungi incertae sedis</taxon>
        <taxon>Mucoromycota</taxon>
        <taxon>Glomeromycotina</taxon>
        <taxon>Glomeromycetes</taxon>
        <taxon>Diversisporales</taxon>
        <taxon>Gigasporaceae</taxon>
        <taxon>Racocetra</taxon>
    </lineage>
</organism>
<accession>A0A9N9CGI3</accession>
<feature type="compositionally biased region" description="Polar residues" evidence="1">
    <location>
        <begin position="90"/>
        <end position="100"/>
    </location>
</feature>
<evidence type="ECO:0000313" key="3">
    <source>
        <dbReference type="Proteomes" id="UP000789396"/>
    </source>
</evidence>
<reference evidence="2" key="1">
    <citation type="submission" date="2021-06" db="EMBL/GenBank/DDBJ databases">
        <authorList>
            <person name="Kallberg Y."/>
            <person name="Tangrot J."/>
            <person name="Rosling A."/>
        </authorList>
    </citation>
    <scope>NUCLEOTIDE SEQUENCE</scope>
    <source>
        <strain evidence="2">IN212</strain>
    </source>
</reference>
<feature type="non-terminal residue" evidence="2">
    <location>
        <position position="1"/>
    </location>
</feature>
<evidence type="ECO:0000313" key="2">
    <source>
        <dbReference type="EMBL" id="CAG8599540.1"/>
    </source>
</evidence>
<dbReference type="EMBL" id="CAJVPZ010008593">
    <property type="protein sequence ID" value="CAG8599540.1"/>
    <property type="molecule type" value="Genomic_DNA"/>
</dbReference>
<keyword evidence="3" id="KW-1185">Reference proteome</keyword>
<gene>
    <name evidence="2" type="ORF">RFULGI_LOCUS6548</name>
</gene>
<evidence type="ECO:0000256" key="1">
    <source>
        <dbReference type="SAM" id="MobiDB-lite"/>
    </source>
</evidence>
<comment type="caution">
    <text evidence="2">The sequence shown here is derived from an EMBL/GenBank/DDBJ whole genome shotgun (WGS) entry which is preliminary data.</text>
</comment>